<dbReference type="PANTHER" id="PTHR44259:SF114">
    <property type="entry name" value="OS06G0707300 PROTEIN"/>
    <property type="match status" value="1"/>
</dbReference>
<reference evidence="2" key="1">
    <citation type="submission" date="2020-01" db="EMBL/GenBank/DDBJ databases">
        <title>Genome sequence of Kobresia littledalei, the first chromosome-level genome in the family Cyperaceae.</title>
        <authorList>
            <person name="Qu G."/>
        </authorList>
    </citation>
    <scope>NUCLEOTIDE SEQUENCE</scope>
    <source>
        <strain evidence="2">C.B.Clarke</strain>
        <tissue evidence="2">Leaf</tissue>
    </source>
</reference>
<sequence>MESLSNFIIFRAVCKNWRLATDLTDAPAQLPWLIWPTATTTMPIDRSQQIRDNGYFVYSLSSNTTQRIPLPVNNVLVGTSAGFMLVFEYLCSFYFLNPLTGTKVTLPFLNPSLSYHIACLGHVTNHNSSFVGSEIYLILVQNLVLPTETMKYEFVRFQPPETIKHISIVLPEPAAFGYYKGRLFWSLAIPRVTWVYDASTGTKTSIEIPHPGEEVNFNFLINDMGDLLGVMMSFIDVVGLGEVSWKYEFEVYRLEHTDDFGCYRWSKLNEIGDRIIFLHDFNYGFCLRASDIRELRGNYIYYKKEYWYRDYQYPNAHFCRYDMEDGTTEEVVMKSPEALWFVPSLC</sequence>
<dbReference type="EMBL" id="SWLB01000012">
    <property type="protein sequence ID" value="KAF3331380.1"/>
    <property type="molecule type" value="Genomic_DNA"/>
</dbReference>
<dbReference type="Pfam" id="PF03478">
    <property type="entry name" value="Beta-prop_KIB1-4"/>
    <property type="match status" value="1"/>
</dbReference>
<dbReference type="PANTHER" id="PTHR44259">
    <property type="entry name" value="OS07G0183000 PROTEIN-RELATED"/>
    <property type="match status" value="1"/>
</dbReference>
<comment type="caution">
    <text evidence="2">The sequence shown here is derived from an EMBL/GenBank/DDBJ whole genome shotgun (WGS) entry which is preliminary data.</text>
</comment>
<dbReference type="InterPro" id="IPR005174">
    <property type="entry name" value="KIB1-4_b-propeller"/>
</dbReference>
<feature type="domain" description="KIB1-4 beta-propeller" evidence="1">
    <location>
        <begin position="57"/>
        <end position="310"/>
    </location>
</feature>
<dbReference type="InterPro" id="IPR050942">
    <property type="entry name" value="F-box_BR-signaling"/>
</dbReference>
<dbReference type="AlphaFoldDB" id="A0A833VLH4"/>
<keyword evidence="3" id="KW-1185">Reference proteome</keyword>
<evidence type="ECO:0000259" key="1">
    <source>
        <dbReference type="Pfam" id="PF03478"/>
    </source>
</evidence>
<evidence type="ECO:0000313" key="3">
    <source>
        <dbReference type="Proteomes" id="UP000623129"/>
    </source>
</evidence>
<gene>
    <name evidence="2" type="ORF">FCM35_KLT02786</name>
</gene>
<protein>
    <recommendedName>
        <fullName evidence="1">KIB1-4 beta-propeller domain-containing protein</fullName>
    </recommendedName>
</protein>
<organism evidence="2 3">
    <name type="scientific">Carex littledalei</name>
    <dbReference type="NCBI Taxonomy" id="544730"/>
    <lineage>
        <taxon>Eukaryota</taxon>
        <taxon>Viridiplantae</taxon>
        <taxon>Streptophyta</taxon>
        <taxon>Embryophyta</taxon>
        <taxon>Tracheophyta</taxon>
        <taxon>Spermatophyta</taxon>
        <taxon>Magnoliopsida</taxon>
        <taxon>Liliopsida</taxon>
        <taxon>Poales</taxon>
        <taxon>Cyperaceae</taxon>
        <taxon>Cyperoideae</taxon>
        <taxon>Cariceae</taxon>
        <taxon>Carex</taxon>
        <taxon>Carex subgen. Euthyceras</taxon>
    </lineage>
</organism>
<name>A0A833VLH4_9POAL</name>
<accession>A0A833VLH4</accession>
<dbReference type="Proteomes" id="UP000623129">
    <property type="component" value="Unassembled WGS sequence"/>
</dbReference>
<evidence type="ECO:0000313" key="2">
    <source>
        <dbReference type="EMBL" id="KAF3331380.1"/>
    </source>
</evidence>
<proteinExistence type="predicted"/>